<proteinExistence type="predicted"/>
<protein>
    <submittedName>
        <fullName evidence="2">Putative kinesin-like protein KIF16B</fullName>
    </submittedName>
</protein>
<reference evidence="2 3" key="1">
    <citation type="journal article" date="2017" name="PLoS Biol.">
        <title>The sea cucumber genome provides insights into morphological evolution and visceral regeneration.</title>
        <authorList>
            <person name="Zhang X."/>
            <person name="Sun L."/>
            <person name="Yuan J."/>
            <person name="Sun Y."/>
            <person name="Gao Y."/>
            <person name="Zhang L."/>
            <person name="Li S."/>
            <person name="Dai H."/>
            <person name="Hamel J.F."/>
            <person name="Liu C."/>
            <person name="Yu Y."/>
            <person name="Liu S."/>
            <person name="Lin W."/>
            <person name="Guo K."/>
            <person name="Jin S."/>
            <person name="Xu P."/>
            <person name="Storey K.B."/>
            <person name="Huan P."/>
            <person name="Zhang T."/>
            <person name="Zhou Y."/>
            <person name="Zhang J."/>
            <person name="Lin C."/>
            <person name="Li X."/>
            <person name="Xing L."/>
            <person name="Huo D."/>
            <person name="Sun M."/>
            <person name="Wang L."/>
            <person name="Mercier A."/>
            <person name="Li F."/>
            <person name="Yang H."/>
            <person name="Xiang J."/>
        </authorList>
    </citation>
    <scope>NUCLEOTIDE SEQUENCE [LARGE SCALE GENOMIC DNA]</scope>
    <source>
        <strain evidence="2">Shaxun</strain>
        <tissue evidence="2">Muscle</tissue>
    </source>
</reference>
<evidence type="ECO:0000256" key="1">
    <source>
        <dbReference type="SAM" id="Coils"/>
    </source>
</evidence>
<accession>A0A2G8JSM8</accession>
<keyword evidence="1" id="KW-0175">Coiled coil</keyword>
<evidence type="ECO:0000313" key="3">
    <source>
        <dbReference type="Proteomes" id="UP000230750"/>
    </source>
</evidence>
<keyword evidence="3" id="KW-1185">Reference proteome</keyword>
<dbReference type="Proteomes" id="UP000230750">
    <property type="component" value="Unassembled WGS sequence"/>
</dbReference>
<dbReference type="EMBL" id="MRZV01001315">
    <property type="protein sequence ID" value="PIK38771.1"/>
    <property type="molecule type" value="Genomic_DNA"/>
</dbReference>
<evidence type="ECO:0000313" key="2">
    <source>
        <dbReference type="EMBL" id="PIK38771.1"/>
    </source>
</evidence>
<dbReference type="AlphaFoldDB" id="A0A2G8JSM8"/>
<feature type="coiled-coil region" evidence="1">
    <location>
        <begin position="14"/>
        <end position="51"/>
    </location>
</feature>
<name>A0A2G8JSM8_STIJA</name>
<gene>
    <name evidence="2" type="ORF">BSL78_24384</name>
</gene>
<sequence>MLLDSREQLTPAARELLEKQVLEIELDIRNIEEAQRLLDEQEENVEKLIEDEFVVLEQGKQAGQKKLEEDWKHLLEIEAANLWFIEQEVVERNDALEEQRRNLESKEAKLNEFQREQSRSLETLVEEKEALSAEREQILAGYRNEMEETEMGIKGITTEIESLTEEYIRDSR</sequence>
<comment type="caution">
    <text evidence="2">The sequence shown here is derived from an EMBL/GenBank/DDBJ whole genome shotgun (WGS) entry which is preliminary data.</text>
</comment>
<feature type="coiled-coil region" evidence="1">
    <location>
        <begin position="86"/>
        <end position="166"/>
    </location>
</feature>
<organism evidence="2 3">
    <name type="scientific">Stichopus japonicus</name>
    <name type="common">Sea cucumber</name>
    <dbReference type="NCBI Taxonomy" id="307972"/>
    <lineage>
        <taxon>Eukaryota</taxon>
        <taxon>Metazoa</taxon>
        <taxon>Echinodermata</taxon>
        <taxon>Eleutherozoa</taxon>
        <taxon>Echinozoa</taxon>
        <taxon>Holothuroidea</taxon>
        <taxon>Aspidochirotacea</taxon>
        <taxon>Aspidochirotida</taxon>
        <taxon>Stichopodidae</taxon>
        <taxon>Apostichopus</taxon>
    </lineage>
</organism>